<feature type="region of interest" description="Disordered" evidence="1">
    <location>
        <begin position="1"/>
        <end position="48"/>
    </location>
</feature>
<evidence type="ECO:0000313" key="3">
    <source>
        <dbReference type="EMBL" id="GJS88098.1"/>
    </source>
</evidence>
<dbReference type="Pfam" id="PF00665">
    <property type="entry name" value="rve"/>
    <property type="match status" value="1"/>
</dbReference>
<reference evidence="3" key="1">
    <citation type="journal article" date="2022" name="Int. J. Mol. Sci.">
        <title>Draft Genome of Tanacetum Coccineum: Genomic Comparison of Closely Related Tanacetum-Family Plants.</title>
        <authorList>
            <person name="Yamashiro T."/>
            <person name="Shiraishi A."/>
            <person name="Nakayama K."/>
            <person name="Satake H."/>
        </authorList>
    </citation>
    <scope>NUCLEOTIDE SEQUENCE</scope>
</reference>
<dbReference type="InterPro" id="IPR001584">
    <property type="entry name" value="Integrase_cat-core"/>
</dbReference>
<dbReference type="InterPro" id="IPR039537">
    <property type="entry name" value="Retrotran_Ty1/copia-like"/>
</dbReference>
<feature type="domain" description="Integrase catalytic" evidence="2">
    <location>
        <begin position="243"/>
        <end position="416"/>
    </location>
</feature>
<protein>
    <submittedName>
        <fullName evidence="3">Retrovirus-related pol polyprotein from transposon TNT 1-94</fullName>
    </submittedName>
</protein>
<gene>
    <name evidence="3" type="ORF">Tco_0770734</name>
</gene>
<dbReference type="PROSITE" id="PS50994">
    <property type="entry name" value="INTEGRASE"/>
    <property type="match status" value="1"/>
</dbReference>
<keyword evidence="4" id="KW-1185">Reference proteome</keyword>
<dbReference type="Pfam" id="PF25597">
    <property type="entry name" value="SH3_retrovirus"/>
    <property type="match status" value="1"/>
</dbReference>
<evidence type="ECO:0000259" key="2">
    <source>
        <dbReference type="PROSITE" id="PS50994"/>
    </source>
</evidence>
<accession>A0ABQ4ZGS7</accession>
<feature type="compositionally biased region" description="Polar residues" evidence="1">
    <location>
        <begin position="67"/>
        <end position="87"/>
    </location>
</feature>
<proteinExistence type="predicted"/>
<sequence>MGKPTPFLDSLEKRGFSKTRSVTKTDVSKGLSKPVTPQNLPQTQTGKQVEINKNVIKPGMYRLDTRPIQTRTPQLPQTSRNTNPRVSTSTGVIHITSVSRPQLRSNQMKDKIVQIILFIVDSRCTKHMTRNLKLLCNFIEKYLGLNYNLFSIGQLCDADMEAAFEKSTCYIRDLQGNDLLTGTRGSDLYKITLQESSSPTLIYFLAKASPTQAWLWHRLPKLKFVKDQLCSSCKMGKAKRSSFKSLPVTRSKKRLDLLHMDLCGPMRIETINGKKYILVIVDDYSRYTWNLFLRSKDETLEVLKEFLKMIQRKIQAQVIMVRTEKGTKFLNKTFHAYFKEEGIENQTSTPRTPEQNGVVKRWNRTLVEAARTMLSASKLTLFFWAEAITTTCYTQNRSLIIPRHEKTPYHIINERKPTLKHLHIFGCTCYLVKDGENLNKMKEKGDLCIFVGYSTTLKRYRVYNKRTRLIVESIHINFVEIKELSKASDYDNSGLSSLAPPRLMTSAADNTSGLTP</sequence>
<dbReference type="EMBL" id="BQNB010011249">
    <property type="protein sequence ID" value="GJS88098.1"/>
    <property type="molecule type" value="Genomic_DNA"/>
</dbReference>
<comment type="caution">
    <text evidence="3">The sequence shown here is derived from an EMBL/GenBank/DDBJ whole genome shotgun (WGS) entry which is preliminary data.</text>
</comment>
<dbReference type="PANTHER" id="PTHR42648">
    <property type="entry name" value="TRANSPOSASE, PUTATIVE-RELATED"/>
    <property type="match status" value="1"/>
</dbReference>
<dbReference type="SUPFAM" id="SSF53098">
    <property type="entry name" value="Ribonuclease H-like"/>
    <property type="match status" value="1"/>
</dbReference>
<feature type="region of interest" description="Disordered" evidence="1">
    <location>
        <begin position="66"/>
        <end position="87"/>
    </location>
</feature>
<reference evidence="3" key="2">
    <citation type="submission" date="2022-01" db="EMBL/GenBank/DDBJ databases">
        <authorList>
            <person name="Yamashiro T."/>
            <person name="Shiraishi A."/>
            <person name="Satake H."/>
            <person name="Nakayama K."/>
        </authorList>
    </citation>
    <scope>NUCLEOTIDE SEQUENCE</scope>
</reference>
<name>A0ABQ4ZGS7_9ASTR</name>
<dbReference type="InterPro" id="IPR012337">
    <property type="entry name" value="RNaseH-like_sf"/>
</dbReference>
<dbReference type="InterPro" id="IPR036397">
    <property type="entry name" value="RNaseH_sf"/>
</dbReference>
<dbReference type="Proteomes" id="UP001151760">
    <property type="component" value="Unassembled WGS sequence"/>
</dbReference>
<dbReference type="Gene3D" id="3.30.420.10">
    <property type="entry name" value="Ribonuclease H-like superfamily/Ribonuclease H"/>
    <property type="match status" value="1"/>
</dbReference>
<dbReference type="InterPro" id="IPR057670">
    <property type="entry name" value="SH3_retrovirus"/>
</dbReference>
<evidence type="ECO:0000313" key="4">
    <source>
        <dbReference type="Proteomes" id="UP001151760"/>
    </source>
</evidence>
<dbReference type="PANTHER" id="PTHR42648:SF21">
    <property type="entry name" value="CYSTEINE-RICH RLK (RECEPTOR-LIKE PROTEIN KINASE) 8"/>
    <property type="match status" value="1"/>
</dbReference>
<feature type="compositionally biased region" description="Polar residues" evidence="1">
    <location>
        <begin position="35"/>
        <end position="47"/>
    </location>
</feature>
<organism evidence="3 4">
    <name type="scientific">Tanacetum coccineum</name>
    <dbReference type="NCBI Taxonomy" id="301880"/>
    <lineage>
        <taxon>Eukaryota</taxon>
        <taxon>Viridiplantae</taxon>
        <taxon>Streptophyta</taxon>
        <taxon>Embryophyta</taxon>
        <taxon>Tracheophyta</taxon>
        <taxon>Spermatophyta</taxon>
        <taxon>Magnoliopsida</taxon>
        <taxon>eudicotyledons</taxon>
        <taxon>Gunneridae</taxon>
        <taxon>Pentapetalae</taxon>
        <taxon>asterids</taxon>
        <taxon>campanulids</taxon>
        <taxon>Asterales</taxon>
        <taxon>Asteraceae</taxon>
        <taxon>Asteroideae</taxon>
        <taxon>Anthemideae</taxon>
        <taxon>Anthemidinae</taxon>
        <taxon>Tanacetum</taxon>
    </lineage>
</organism>
<evidence type="ECO:0000256" key="1">
    <source>
        <dbReference type="SAM" id="MobiDB-lite"/>
    </source>
</evidence>